<dbReference type="AlphaFoldDB" id="A0A2T2WGV9"/>
<evidence type="ECO:0000256" key="1">
    <source>
        <dbReference type="SAM" id="Phobius"/>
    </source>
</evidence>
<organism evidence="2 3">
    <name type="scientific">Sulfobacillus acidophilus</name>
    <dbReference type="NCBI Taxonomy" id="53633"/>
    <lineage>
        <taxon>Bacteria</taxon>
        <taxon>Bacillati</taxon>
        <taxon>Bacillota</taxon>
        <taxon>Clostridia</taxon>
        <taxon>Eubacteriales</taxon>
        <taxon>Clostridiales Family XVII. Incertae Sedis</taxon>
        <taxon>Sulfobacillus</taxon>
    </lineage>
</organism>
<proteinExistence type="predicted"/>
<feature type="transmembrane region" description="Helical" evidence="1">
    <location>
        <begin position="12"/>
        <end position="33"/>
    </location>
</feature>
<name>A0A2T2WGV9_9FIRM</name>
<accession>A0A2T2WGV9</accession>
<evidence type="ECO:0000313" key="2">
    <source>
        <dbReference type="EMBL" id="PSR21477.1"/>
    </source>
</evidence>
<feature type="transmembrane region" description="Helical" evidence="1">
    <location>
        <begin position="39"/>
        <end position="59"/>
    </location>
</feature>
<keyword evidence="1" id="KW-0472">Membrane</keyword>
<dbReference type="EMBL" id="PXYV01000033">
    <property type="protein sequence ID" value="PSR21477.1"/>
    <property type="molecule type" value="Genomic_DNA"/>
</dbReference>
<gene>
    <name evidence="2" type="ORF">C7B45_10635</name>
</gene>
<dbReference type="Proteomes" id="UP000241848">
    <property type="component" value="Unassembled WGS sequence"/>
</dbReference>
<sequence>MHRKQLWSLARMSLGSVLGIIGFGTLSMGFVHLSAVGMLVGLFEILAGAFVALGVMAPLRKRKVRA</sequence>
<reference evidence="2 3" key="1">
    <citation type="journal article" date="2014" name="BMC Genomics">
        <title>Comparison of environmental and isolate Sulfobacillus genomes reveals diverse carbon, sulfur, nitrogen, and hydrogen metabolisms.</title>
        <authorList>
            <person name="Justice N.B."/>
            <person name="Norman A."/>
            <person name="Brown C.T."/>
            <person name="Singh A."/>
            <person name="Thomas B.C."/>
            <person name="Banfield J.F."/>
        </authorList>
    </citation>
    <scope>NUCLEOTIDE SEQUENCE [LARGE SCALE GENOMIC DNA]</scope>
    <source>
        <strain evidence="2">AMDSBA3</strain>
    </source>
</reference>
<protein>
    <submittedName>
        <fullName evidence="2">Uncharacterized protein</fullName>
    </submittedName>
</protein>
<comment type="caution">
    <text evidence="2">The sequence shown here is derived from an EMBL/GenBank/DDBJ whole genome shotgun (WGS) entry which is preliminary data.</text>
</comment>
<evidence type="ECO:0000313" key="3">
    <source>
        <dbReference type="Proteomes" id="UP000241848"/>
    </source>
</evidence>
<keyword evidence="1" id="KW-0812">Transmembrane</keyword>
<keyword evidence="1" id="KW-1133">Transmembrane helix</keyword>